<dbReference type="STRING" id="139825.A0A401H3Y3"/>
<dbReference type="PANTHER" id="PTHR31632">
    <property type="entry name" value="IRON TRANSPORTER FTH1"/>
    <property type="match status" value="1"/>
</dbReference>
<comment type="similarity">
    <text evidence="2">Belongs to the oxidase-dependent Fe transporter (OFeT) (TC 9.A.10.1) family.</text>
</comment>
<dbReference type="FunCoup" id="A0A401H3Y3">
    <property type="interactions" value="48"/>
</dbReference>
<feature type="transmembrane region" description="Helical" evidence="8">
    <location>
        <begin position="221"/>
        <end position="243"/>
    </location>
</feature>
<keyword evidence="5 8" id="KW-1133">Transmembrane helix</keyword>
<organism evidence="9 10">
    <name type="scientific">Sparassis crispa</name>
    <dbReference type="NCBI Taxonomy" id="139825"/>
    <lineage>
        <taxon>Eukaryota</taxon>
        <taxon>Fungi</taxon>
        <taxon>Dikarya</taxon>
        <taxon>Basidiomycota</taxon>
        <taxon>Agaricomycotina</taxon>
        <taxon>Agaricomycetes</taxon>
        <taxon>Polyporales</taxon>
        <taxon>Sparassidaceae</taxon>
        <taxon>Sparassis</taxon>
    </lineage>
</organism>
<proteinExistence type="inferred from homology"/>
<feature type="transmembrane region" description="Helical" evidence="8">
    <location>
        <begin position="188"/>
        <end position="209"/>
    </location>
</feature>
<evidence type="ECO:0000256" key="2">
    <source>
        <dbReference type="ARBA" id="ARBA00008333"/>
    </source>
</evidence>
<feature type="region of interest" description="Disordered" evidence="7">
    <location>
        <begin position="43"/>
        <end position="67"/>
    </location>
</feature>
<dbReference type="Pfam" id="PF03239">
    <property type="entry name" value="FTR1"/>
    <property type="match status" value="1"/>
</dbReference>
<dbReference type="InParanoid" id="A0A401H3Y3"/>
<evidence type="ECO:0000256" key="8">
    <source>
        <dbReference type="SAM" id="Phobius"/>
    </source>
</evidence>
<protein>
    <submittedName>
        <fullName evidence="9">Plasma membrane iron permease</fullName>
    </submittedName>
</protein>
<feature type="region of interest" description="Disordered" evidence="7">
    <location>
        <begin position="376"/>
        <end position="401"/>
    </location>
</feature>
<comment type="caution">
    <text evidence="9">The sequence shown here is derived from an EMBL/GenBank/DDBJ whole genome shotgun (WGS) entry which is preliminary data.</text>
</comment>
<keyword evidence="6 8" id="KW-0472">Membrane</keyword>
<dbReference type="RefSeq" id="XP_027620026.1">
    <property type="nucleotide sequence ID" value="XM_027764225.1"/>
</dbReference>
<evidence type="ECO:0000256" key="3">
    <source>
        <dbReference type="ARBA" id="ARBA00022496"/>
    </source>
</evidence>
<keyword evidence="3" id="KW-0408">Iron</keyword>
<reference evidence="9 10" key="1">
    <citation type="journal article" date="2018" name="Sci. Rep.">
        <title>Genome sequence of the cauliflower mushroom Sparassis crispa (Hanabiratake) and its association with beneficial usage.</title>
        <authorList>
            <person name="Kiyama R."/>
            <person name="Furutani Y."/>
            <person name="Kawaguchi K."/>
            <person name="Nakanishi T."/>
        </authorList>
    </citation>
    <scope>NUCLEOTIDE SEQUENCE [LARGE SCALE GENOMIC DNA]</scope>
</reference>
<feature type="transmembrane region" description="Helical" evidence="8">
    <location>
        <begin position="136"/>
        <end position="157"/>
    </location>
</feature>
<feature type="transmembrane region" description="Helical" evidence="8">
    <location>
        <begin position="100"/>
        <end position="124"/>
    </location>
</feature>
<sequence length="401" mass="44001">MARNLFSVPIYFIVFRETVEAAIIISVLLGLVEQIVHGEETQENISEATGTSDSLNEEQKEKSAAELGQTPEVVEPVTAESDQDSQLSTKRLIRKMRIQIFFGSFVGLFIALAIGAAFIAVWFTQASNLWAKSENLWEGIFQLIASILIFVMGIAILKMDRAKLKWRVKLQRAFSGKHIGRGERAGKWMLFFMPMITVLREAMEAVVFVGGVSLGQSAVSIPIAVVVGLISGLGVGYLVYAFASRTTLTIFMVVMTNLVLLIGAGLFSQSVFQLQAHAFTLLVGAEVDDTGGDGPGSFDVRGSVWHLNCCNPENNLNGGGWMIFNAILGWTNSASIGTILAYVFYWLAVITALVRMKYKEGRTKIFGRESAAAVRRRERTEQREQAERTALAQAVQSQGIS</sequence>
<evidence type="ECO:0000256" key="5">
    <source>
        <dbReference type="ARBA" id="ARBA00022989"/>
    </source>
</evidence>
<keyword evidence="3" id="KW-0406">Ion transport</keyword>
<feature type="transmembrane region" description="Helical" evidence="8">
    <location>
        <begin position="334"/>
        <end position="354"/>
    </location>
</feature>
<dbReference type="InterPro" id="IPR004923">
    <property type="entry name" value="FTR1/Fip1/EfeU"/>
</dbReference>
<keyword evidence="10" id="KW-1185">Reference proteome</keyword>
<gene>
    <name evidence="9" type="ORF">SCP_1501160</name>
</gene>
<evidence type="ECO:0000256" key="7">
    <source>
        <dbReference type="SAM" id="MobiDB-lite"/>
    </source>
</evidence>
<evidence type="ECO:0000256" key="6">
    <source>
        <dbReference type="ARBA" id="ARBA00023136"/>
    </source>
</evidence>
<dbReference type="GO" id="GO:0033573">
    <property type="term" value="C:high-affinity iron permease complex"/>
    <property type="evidence" value="ECO:0007669"/>
    <property type="project" value="InterPro"/>
</dbReference>
<evidence type="ECO:0000256" key="1">
    <source>
        <dbReference type="ARBA" id="ARBA00004141"/>
    </source>
</evidence>
<evidence type="ECO:0000313" key="9">
    <source>
        <dbReference type="EMBL" id="GBE89113.1"/>
    </source>
</evidence>
<dbReference type="GO" id="GO:0015093">
    <property type="term" value="F:ferrous iron transmembrane transporter activity"/>
    <property type="evidence" value="ECO:0007669"/>
    <property type="project" value="TreeGrafter"/>
</dbReference>
<name>A0A401H3Y3_9APHY</name>
<keyword evidence="3" id="KW-0813">Transport</keyword>
<feature type="transmembrane region" description="Helical" evidence="8">
    <location>
        <begin position="250"/>
        <end position="272"/>
    </location>
</feature>
<keyword evidence="3" id="KW-0410">Iron transport</keyword>
<feature type="compositionally biased region" description="Polar residues" evidence="7">
    <location>
        <begin position="43"/>
        <end position="54"/>
    </location>
</feature>
<dbReference type="AlphaFoldDB" id="A0A401H3Y3"/>
<evidence type="ECO:0000313" key="10">
    <source>
        <dbReference type="Proteomes" id="UP000287166"/>
    </source>
</evidence>
<dbReference type="PANTHER" id="PTHR31632:SF2">
    <property type="entry name" value="PLASMA MEMBRANE IRON PERMEASE"/>
    <property type="match status" value="1"/>
</dbReference>
<comment type="subcellular location">
    <subcellularLocation>
        <location evidence="1">Membrane</location>
        <topology evidence="1">Multi-pass membrane protein</topology>
    </subcellularLocation>
</comment>
<dbReference type="GeneID" id="38786030"/>
<keyword evidence="4 8" id="KW-0812">Transmembrane</keyword>
<dbReference type="OrthoDB" id="4364at2759"/>
<dbReference type="EMBL" id="BFAD01000015">
    <property type="protein sequence ID" value="GBE89113.1"/>
    <property type="molecule type" value="Genomic_DNA"/>
</dbReference>
<evidence type="ECO:0000256" key="4">
    <source>
        <dbReference type="ARBA" id="ARBA00022692"/>
    </source>
</evidence>
<dbReference type="Proteomes" id="UP000287166">
    <property type="component" value="Unassembled WGS sequence"/>
</dbReference>
<feature type="compositionally biased region" description="Basic and acidic residues" evidence="7">
    <location>
        <begin position="378"/>
        <end position="387"/>
    </location>
</feature>
<accession>A0A401H3Y3</accession>